<sequence>MAESLLFGLAELVITKFASDAVKEASLALGVKKDLNEIINTVSFIKAVLLDAEQKQHQNNGIREWLKQIKHIFYDAEDVIDDFECERLRKQIASGSNRKKVRLFLSSSSNPVVYRVRMAHHIKDIRERFDKVAENRGKFGLQSCDSGNSVVQRPETHSGFNKSDVIGRVSDKEKVVNLLLGKDDDKSLSVIAIAGMGGMGKTALAKAVFNDKRVVKSFPVKMWVSVSYDFELKNLVVNIIDATPIQKDHETIKNCNIEQQQNHLKKALSRKKFLLVLDDVWNEDRGKWEALRDILRQEHARGSKVLVTSRSNTVANVMDASSSCILQGLSLEDSLSVFVKCAFKGEERKYPEQMVLAKEIVLKCGGVPLAIRTLGSSLSSKVDQIQEWKIVRDNEIWTQGDEDFWRIIKLSYDRLPSYLKRCFACFSLFEKDFHFNSCHTIVLWEALGLLPHKGEKLKDGNQCLHELWSRSFLQDFVDHGGVYKFKLHVLVHDLALYVSRDHEFQLWSSRSENMSENALHLSFDKNYMFRQTPLPLGLRTILFPIGVNDEAFLNTSVSRCKYLRVLQINNSGYKRLPHFIGKLKHLRYLNLKDNEELESLPNSVCKLQNLINLNLSGCTKLQKLPNGIGNLISLQQLHITTRESKLPDKEIAKLTSLEILTLVSCDNLESLFEGIELPSLKYLAICSCGSLRSLHGLPKLEYLKIEGCPRLYKRYQPNVGKDWPKISHIKQVIIVPPEELES</sequence>
<evidence type="ECO:0000259" key="7">
    <source>
        <dbReference type="Pfam" id="PF23559"/>
    </source>
</evidence>
<feature type="domain" description="Disease resistance R13L4/SHOC-2-like LRR" evidence="8">
    <location>
        <begin position="555"/>
        <end position="732"/>
    </location>
</feature>
<dbReference type="Gene3D" id="1.20.5.4130">
    <property type="match status" value="1"/>
</dbReference>
<keyword evidence="10" id="KW-1185">Reference proteome</keyword>
<keyword evidence="3" id="KW-0611">Plant defense</keyword>
<dbReference type="EMBL" id="DF973216">
    <property type="protein sequence ID" value="GAU20608.1"/>
    <property type="molecule type" value="Genomic_DNA"/>
</dbReference>
<dbReference type="PANTHER" id="PTHR36766:SF61">
    <property type="entry name" value="NB-ARC DOMAIN DISEASE RESISTANCE PROTEIN"/>
    <property type="match status" value="1"/>
</dbReference>
<evidence type="ECO:0000256" key="4">
    <source>
        <dbReference type="ARBA" id="ARBA00022840"/>
    </source>
</evidence>
<accession>A0A2Z6LUU4</accession>
<evidence type="ECO:0000259" key="6">
    <source>
        <dbReference type="Pfam" id="PF18052"/>
    </source>
</evidence>
<name>A0A2Z6LUU4_TRISU</name>
<dbReference type="SUPFAM" id="SSF52540">
    <property type="entry name" value="P-loop containing nucleoside triphosphate hydrolases"/>
    <property type="match status" value="1"/>
</dbReference>
<dbReference type="InterPro" id="IPR032675">
    <property type="entry name" value="LRR_dom_sf"/>
</dbReference>
<dbReference type="InterPro" id="IPR058922">
    <property type="entry name" value="WHD_DRP"/>
</dbReference>
<keyword evidence="4" id="KW-0067">ATP-binding</keyword>
<dbReference type="Pfam" id="PF00931">
    <property type="entry name" value="NB-ARC"/>
    <property type="match status" value="1"/>
</dbReference>
<dbReference type="PRINTS" id="PR00364">
    <property type="entry name" value="DISEASERSIST"/>
</dbReference>
<dbReference type="OrthoDB" id="2018467at2759"/>
<feature type="domain" description="NB-ARC" evidence="5">
    <location>
        <begin position="171"/>
        <end position="346"/>
    </location>
</feature>
<dbReference type="Proteomes" id="UP000242715">
    <property type="component" value="Unassembled WGS sequence"/>
</dbReference>
<feature type="domain" description="Disease resistance N-terminal" evidence="6">
    <location>
        <begin position="12"/>
        <end position="96"/>
    </location>
</feature>
<evidence type="ECO:0000259" key="8">
    <source>
        <dbReference type="Pfam" id="PF23598"/>
    </source>
</evidence>
<dbReference type="Gene3D" id="3.40.50.300">
    <property type="entry name" value="P-loop containing nucleotide triphosphate hydrolases"/>
    <property type="match status" value="1"/>
</dbReference>
<evidence type="ECO:0000259" key="5">
    <source>
        <dbReference type="Pfam" id="PF00931"/>
    </source>
</evidence>
<keyword evidence="1" id="KW-0677">Repeat</keyword>
<dbReference type="SUPFAM" id="SSF52058">
    <property type="entry name" value="L domain-like"/>
    <property type="match status" value="1"/>
</dbReference>
<dbReference type="GO" id="GO:0043531">
    <property type="term" value="F:ADP binding"/>
    <property type="evidence" value="ECO:0007669"/>
    <property type="project" value="InterPro"/>
</dbReference>
<dbReference type="GO" id="GO:0005524">
    <property type="term" value="F:ATP binding"/>
    <property type="evidence" value="ECO:0007669"/>
    <property type="project" value="UniProtKB-KW"/>
</dbReference>
<dbReference type="Gene3D" id="3.80.10.10">
    <property type="entry name" value="Ribonuclease Inhibitor"/>
    <property type="match status" value="1"/>
</dbReference>
<evidence type="ECO:0000256" key="2">
    <source>
        <dbReference type="ARBA" id="ARBA00022741"/>
    </source>
</evidence>
<dbReference type="GO" id="GO:0006952">
    <property type="term" value="P:defense response"/>
    <property type="evidence" value="ECO:0007669"/>
    <property type="project" value="UniProtKB-KW"/>
</dbReference>
<dbReference type="InterPro" id="IPR036388">
    <property type="entry name" value="WH-like_DNA-bd_sf"/>
</dbReference>
<evidence type="ECO:0000313" key="10">
    <source>
        <dbReference type="Proteomes" id="UP000242715"/>
    </source>
</evidence>
<feature type="domain" description="Disease resistance protein winged helix" evidence="7">
    <location>
        <begin position="428"/>
        <end position="495"/>
    </location>
</feature>
<proteinExistence type="predicted"/>
<dbReference type="AlphaFoldDB" id="A0A2Z6LUU4"/>
<dbReference type="InterPro" id="IPR055414">
    <property type="entry name" value="LRR_R13L4/SHOC2-like"/>
</dbReference>
<dbReference type="CDD" id="cd14798">
    <property type="entry name" value="RX-CC_like"/>
    <property type="match status" value="1"/>
</dbReference>
<dbReference type="InterPro" id="IPR038005">
    <property type="entry name" value="RX-like_CC"/>
</dbReference>
<dbReference type="FunFam" id="3.40.50.300:FF:001091">
    <property type="entry name" value="Probable disease resistance protein At1g61300"/>
    <property type="match status" value="1"/>
</dbReference>
<dbReference type="InterPro" id="IPR002182">
    <property type="entry name" value="NB-ARC"/>
</dbReference>
<dbReference type="InterPro" id="IPR041118">
    <property type="entry name" value="Rx_N"/>
</dbReference>
<reference evidence="10" key="1">
    <citation type="journal article" date="2017" name="Front. Plant Sci.">
        <title>Climate Clever Clovers: New Paradigm to Reduce the Environmental Footprint of Ruminants by Breeding Low Methanogenic Forages Utilizing Haplotype Variation.</title>
        <authorList>
            <person name="Kaur P."/>
            <person name="Appels R."/>
            <person name="Bayer P.E."/>
            <person name="Keeble-Gagnere G."/>
            <person name="Wang J."/>
            <person name="Hirakawa H."/>
            <person name="Shirasawa K."/>
            <person name="Vercoe P."/>
            <person name="Stefanova K."/>
            <person name="Durmic Z."/>
            <person name="Nichols P."/>
            <person name="Revell C."/>
            <person name="Isobe S.N."/>
            <person name="Edwards D."/>
            <person name="Erskine W."/>
        </authorList>
    </citation>
    <scope>NUCLEOTIDE SEQUENCE [LARGE SCALE GENOMIC DNA]</scope>
    <source>
        <strain evidence="10">cv. Daliak</strain>
    </source>
</reference>
<dbReference type="Gene3D" id="1.10.10.10">
    <property type="entry name" value="Winged helix-like DNA-binding domain superfamily/Winged helix DNA-binding domain"/>
    <property type="match status" value="1"/>
</dbReference>
<evidence type="ECO:0000256" key="3">
    <source>
        <dbReference type="ARBA" id="ARBA00022821"/>
    </source>
</evidence>
<dbReference type="PANTHER" id="PTHR36766">
    <property type="entry name" value="PLANT BROAD-SPECTRUM MILDEW RESISTANCE PROTEIN RPW8"/>
    <property type="match status" value="1"/>
</dbReference>
<evidence type="ECO:0000313" key="9">
    <source>
        <dbReference type="EMBL" id="GAU20608.1"/>
    </source>
</evidence>
<dbReference type="Pfam" id="PF23598">
    <property type="entry name" value="LRR_14"/>
    <property type="match status" value="1"/>
</dbReference>
<gene>
    <name evidence="9" type="ORF">TSUD_33440</name>
</gene>
<dbReference type="Pfam" id="PF18052">
    <property type="entry name" value="Rx_N"/>
    <property type="match status" value="1"/>
</dbReference>
<protein>
    <submittedName>
        <fullName evidence="9">Uncharacterized protein</fullName>
    </submittedName>
</protein>
<evidence type="ECO:0000256" key="1">
    <source>
        <dbReference type="ARBA" id="ARBA00022737"/>
    </source>
</evidence>
<dbReference type="Gene3D" id="1.10.8.430">
    <property type="entry name" value="Helical domain of apoptotic protease-activating factors"/>
    <property type="match status" value="1"/>
</dbReference>
<dbReference type="Pfam" id="PF23559">
    <property type="entry name" value="WHD_DRP"/>
    <property type="match status" value="1"/>
</dbReference>
<keyword evidence="2" id="KW-0547">Nucleotide-binding</keyword>
<organism evidence="9 10">
    <name type="scientific">Trifolium subterraneum</name>
    <name type="common">Subterranean clover</name>
    <dbReference type="NCBI Taxonomy" id="3900"/>
    <lineage>
        <taxon>Eukaryota</taxon>
        <taxon>Viridiplantae</taxon>
        <taxon>Streptophyta</taxon>
        <taxon>Embryophyta</taxon>
        <taxon>Tracheophyta</taxon>
        <taxon>Spermatophyta</taxon>
        <taxon>Magnoliopsida</taxon>
        <taxon>eudicotyledons</taxon>
        <taxon>Gunneridae</taxon>
        <taxon>Pentapetalae</taxon>
        <taxon>rosids</taxon>
        <taxon>fabids</taxon>
        <taxon>Fabales</taxon>
        <taxon>Fabaceae</taxon>
        <taxon>Papilionoideae</taxon>
        <taxon>50 kb inversion clade</taxon>
        <taxon>NPAAA clade</taxon>
        <taxon>Hologalegina</taxon>
        <taxon>IRL clade</taxon>
        <taxon>Trifolieae</taxon>
        <taxon>Trifolium</taxon>
    </lineage>
</organism>
<dbReference type="GO" id="GO:0051707">
    <property type="term" value="P:response to other organism"/>
    <property type="evidence" value="ECO:0007669"/>
    <property type="project" value="UniProtKB-ARBA"/>
</dbReference>
<dbReference type="InterPro" id="IPR027417">
    <property type="entry name" value="P-loop_NTPase"/>
</dbReference>
<dbReference type="InterPro" id="IPR042197">
    <property type="entry name" value="Apaf_helical"/>
</dbReference>